<dbReference type="Proteomes" id="UP000010824">
    <property type="component" value="Chromosome"/>
</dbReference>
<dbReference type="KEGG" id="mfo:Metfor_1940"/>
<dbReference type="RefSeq" id="WP_015285921.1">
    <property type="nucleotide sequence ID" value="NC_019943.1"/>
</dbReference>
<sequence length="438" mass="47261" precursor="true">MNIPKTWVVLLALLVAAMAMVPMVSANALSATDSEKISELNAASLNQSNTQLPRLQYLQTQKKAIINGEFRMSDSTQSSQVAMRVTESAVPIVTNLPFGAIVEHSNNGVTTVFDSDGIQLFAVDDATAPLINIVGGALPATFVFEVPDQSLIVDKGDITHVFFNNNRIVSIVGKSGGVHEFVSSSLQTCSPQTLSPQWIEYGETARISTVGQFSARWNVPKEPVLVSPYTPGISIDGSQSTVWNGLEDTNGTYLLQPVLEWYVRSKASDPYPTEANWSIASWWISPKENNGNGIHSTRRYGIPSTGELVESGDLIQGNLYHSGAIWSGAITDLTLGISSTLFLNSSQSSDLTYRNLQAYTVLEGWNTVALNPQSYNSSYLPGNTTFTNIIINDIYGNSVIPASMPGYVNTANWSPTAYGLSVTNSSWPASISLNTGNN</sequence>
<dbReference type="EMBL" id="CP003167">
    <property type="protein sequence ID" value="AGB02958.1"/>
    <property type="molecule type" value="Genomic_DNA"/>
</dbReference>
<dbReference type="InParanoid" id="L0HI06"/>
<accession>L0HI06</accession>
<name>L0HI06_METFS</name>
<reference evidence="2" key="1">
    <citation type="submission" date="2011-12" db="EMBL/GenBank/DDBJ databases">
        <title>Complete sequence of Methanoregula formicicum SMSP.</title>
        <authorList>
            <person name="Lucas S."/>
            <person name="Han J."/>
            <person name="Lapidus A."/>
            <person name="Cheng J.-F."/>
            <person name="Goodwin L."/>
            <person name="Pitluck S."/>
            <person name="Peters L."/>
            <person name="Ovchinnikova G."/>
            <person name="Teshima H."/>
            <person name="Detter J.C."/>
            <person name="Han C."/>
            <person name="Tapia R."/>
            <person name="Land M."/>
            <person name="Hauser L."/>
            <person name="Kyrpides N."/>
            <person name="Ivanova N."/>
            <person name="Pagani I."/>
            <person name="Imachi H."/>
            <person name="Tamaki H."/>
            <person name="Sekiguchi Y."/>
            <person name="Kamagata Y."/>
            <person name="Cadillo-Quiroz H."/>
            <person name="Zinder S."/>
            <person name="Liu W.-T."/>
            <person name="Woyke T."/>
        </authorList>
    </citation>
    <scope>NUCLEOTIDE SEQUENCE [LARGE SCALE GENOMIC DNA]</scope>
    <source>
        <strain evidence="2">DSM 22288 / NBRC 105244 / SMSP</strain>
    </source>
</reference>
<dbReference type="GeneID" id="14308329"/>
<gene>
    <name evidence="1" type="ordered locus">Metfor_1940</name>
</gene>
<keyword evidence="2" id="KW-1185">Reference proteome</keyword>
<proteinExistence type="predicted"/>
<organism evidence="1 2">
    <name type="scientific">Methanoregula formicica (strain DSM 22288 / NBRC 105244 / SMSP)</name>
    <dbReference type="NCBI Taxonomy" id="593750"/>
    <lineage>
        <taxon>Archaea</taxon>
        <taxon>Methanobacteriati</taxon>
        <taxon>Methanobacteriota</taxon>
        <taxon>Stenosarchaea group</taxon>
        <taxon>Methanomicrobia</taxon>
        <taxon>Methanomicrobiales</taxon>
        <taxon>Methanoregulaceae</taxon>
        <taxon>Methanoregula</taxon>
    </lineage>
</organism>
<protein>
    <submittedName>
        <fullName evidence="1">Uncharacterized protein</fullName>
    </submittedName>
</protein>
<dbReference type="eggNOG" id="arCOG13632">
    <property type="taxonomic scope" value="Archaea"/>
</dbReference>
<dbReference type="HOGENOM" id="CLU_699448_0_0_2"/>
<reference evidence="1 2" key="2">
    <citation type="journal article" date="2014" name="Genome Announc.">
        <title>Complete Genome Sequence of Methanoregula formicica SMSPT, a Mesophilic Hydrogenotrophic Methanogen Isolated from a Methanogenic Upflow Anaerobic Sludge Blanket Reactor.</title>
        <authorList>
            <person name="Yamamoto K."/>
            <person name="Tamaki H."/>
            <person name="Cadillo-Quiroz H."/>
            <person name="Imachi H."/>
            <person name="Kyrpides N."/>
            <person name="Woyke T."/>
            <person name="Goodwin L."/>
            <person name="Zinder S.H."/>
            <person name="Kamagata Y."/>
            <person name="Liu W.T."/>
        </authorList>
    </citation>
    <scope>NUCLEOTIDE SEQUENCE [LARGE SCALE GENOMIC DNA]</scope>
    <source>
        <strain evidence="2">DSM 22288 / NBRC 105244 / SMSP</strain>
    </source>
</reference>
<evidence type="ECO:0000313" key="2">
    <source>
        <dbReference type="Proteomes" id="UP000010824"/>
    </source>
</evidence>
<evidence type="ECO:0000313" key="1">
    <source>
        <dbReference type="EMBL" id="AGB02958.1"/>
    </source>
</evidence>
<dbReference type="AlphaFoldDB" id="L0HI06"/>
<dbReference type="OrthoDB" id="140655at2157"/>